<dbReference type="VEuPathDB" id="FungiDB:FUN_015825"/>
<feature type="region of interest" description="Disordered" evidence="1">
    <location>
        <begin position="1"/>
        <end position="46"/>
    </location>
</feature>
<dbReference type="Proteomes" id="UP000233469">
    <property type="component" value="Unassembled WGS sequence"/>
</dbReference>
<feature type="compositionally biased region" description="Basic and acidic residues" evidence="1">
    <location>
        <begin position="20"/>
        <end position="41"/>
    </location>
</feature>
<protein>
    <submittedName>
        <fullName evidence="2">Uncharacterized protein</fullName>
    </submittedName>
</protein>
<sequence>MDSFENFFTQFMSDGTSSKSKKETTSDASDKTLDDMKEIEHRPKKRNDATITNNLFYRNNDRYKRNCPSEVPIDSTAVAVEGDQAGSNIFKEVRVRPGDG</sequence>
<evidence type="ECO:0000313" key="2">
    <source>
        <dbReference type="EMBL" id="PKK79000.1"/>
    </source>
</evidence>
<feature type="compositionally biased region" description="Polar residues" evidence="1">
    <location>
        <begin position="1"/>
        <end position="12"/>
    </location>
</feature>
<proteinExistence type="predicted"/>
<organism evidence="2 3">
    <name type="scientific">Rhizophagus irregularis</name>
    <dbReference type="NCBI Taxonomy" id="588596"/>
    <lineage>
        <taxon>Eukaryota</taxon>
        <taxon>Fungi</taxon>
        <taxon>Fungi incertae sedis</taxon>
        <taxon>Mucoromycota</taxon>
        <taxon>Glomeromycotina</taxon>
        <taxon>Glomeromycetes</taxon>
        <taxon>Glomerales</taxon>
        <taxon>Glomeraceae</taxon>
        <taxon>Rhizophagus</taxon>
    </lineage>
</organism>
<reference evidence="2 3" key="1">
    <citation type="submission" date="2016-04" db="EMBL/GenBank/DDBJ databases">
        <title>Genome analyses suggest a sexual origin of heterokaryosis in a supposedly ancient asexual fungus.</title>
        <authorList>
            <person name="Ropars J."/>
            <person name="Sedzielewska K."/>
            <person name="Noel J."/>
            <person name="Charron P."/>
            <person name="Farinelli L."/>
            <person name="Marton T."/>
            <person name="Kruger M."/>
            <person name="Pelin A."/>
            <person name="Brachmann A."/>
            <person name="Corradi N."/>
        </authorList>
    </citation>
    <scope>NUCLEOTIDE SEQUENCE [LARGE SCALE GENOMIC DNA]</scope>
    <source>
        <strain evidence="2 3">C2</strain>
    </source>
</reference>
<evidence type="ECO:0000256" key="1">
    <source>
        <dbReference type="SAM" id="MobiDB-lite"/>
    </source>
</evidence>
<gene>
    <name evidence="2" type="ORF">RhiirC2_705366</name>
</gene>
<reference evidence="2 3" key="2">
    <citation type="submission" date="2017-10" db="EMBL/GenBank/DDBJ databases">
        <title>Extensive intraspecific genome diversity in a model arbuscular mycorrhizal fungus.</title>
        <authorList>
            <person name="Chen E.C.H."/>
            <person name="Morin E."/>
            <person name="Baudet D."/>
            <person name="Noel J."/>
            <person name="Ndikumana S."/>
            <person name="Charron P."/>
            <person name="St-Onge C."/>
            <person name="Giorgi J."/>
            <person name="Grigoriev I.V."/>
            <person name="Roux C."/>
            <person name="Martin F.M."/>
            <person name="Corradi N."/>
        </authorList>
    </citation>
    <scope>NUCLEOTIDE SEQUENCE [LARGE SCALE GENOMIC DNA]</scope>
    <source>
        <strain evidence="2 3">C2</strain>
    </source>
</reference>
<name>A0A2N1NYJ2_9GLOM</name>
<dbReference type="EMBL" id="LLXL01000060">
    <property type="protein sequence ID" value="PKK79000.1"/>
    <property type="molecule type" value="Genomic_DNA"/>
</dbReference>
<evidence type="ECO:0000313" key="3">
    <source>
        <dbReference type="Proteomes" id="UP000233469"/>
    </source>
</evidence>
<comment type="caution">
    <text evidence="2">The sequence shown here is derived from an EMBL/GenBank/DDBJ whole genome shotgun (WGS) entry which is preliminary data.</text>
</comment>
<dbReference type="AlphaFoldDB" id="A0A2N1NYJ2"/>
<accession>A0A2N1NYJ2</accession>